<dbReference type="SMART" id="SM00054">
    <property type="entry name" value="EFh"/>
    <property type="match status" value="2"/>
</dbReference>
<dbReference type="RefSeq" id="XP_018323385.1">
    <property type="nucleotide sequence ID" value="XM_018467883.1"/>
</dbReference>
<feature type="domain" description="EF-hand" evidence="3">
    <location>
        <begin position="66"/>
        <end position="101"/>
    </location>
</feature>
<dbReference type="AlphaFoldDB" id="A0A1W4WTM5"/>
<dbReference type="GO" id="GO:0016460">
    <property type="term" value="C:myosin II complex"/>
    <property type="evidence" value="ECO:0007669"/>
    <property type="project" value="TreeGrafter"/>
</dbReference>
<evidence type="ECO:0000313" key="4">
    <source>
        <dbReference type="Proteomes" id="UP000192223"/>
    </source>
</evidence>
<dbReference type="PROSITE" id="PS00303">
    <property type="entry name" value="S100_CABP"/>
    <property type="match status" value="1"/>
</dbReference>
<dbReference type="InterPro" id="IPR001751">
    <property type="entry name" value="S100/CaBP7/8-like_CS"/>
</dbReference>
<dbReference type="Proteomes" id="UP000192223">
    <property type="component" value="Unplaced"/>
</dbReference>
<keyword evidence="4" id="KW-1185">Reference proteome</keyword>
<dbReference type="InterPro" id="IPR011992">
    <property type="entry name" value="EF-hand-dom_pair"/>
</dbReference>
<dbReference type="GeneID" id="108735750"/>
<evidence type="ECO:0000259" key="3">
    <source>
        <dbReference type="PROSITE" id="PS50222"/>
    </source>
</evidence>
<reference evidence="5" key="1">
    <citation type="submission" date="2025-08" db="UniProtKB">
        <authorList>
            <consortium name="RefSeq"/>
        </authorList>
    </citation>
    <scope>IDENTIFICATION</scope>
    <source>
        <tissue evidence="5">Entire body</tissue>
    </source>
</reference>
<evidence type="ECO:0000256" key="2">
    <source>
        <dbReference type="ARBA" id="ARBA00022837"/>
    </source>
</evidence>
<keyword evidence="1" id="KW-0677">Repeat</keyword>
<dbReference type="STRING" id="224129.A0A1W4WTM5"/>
<accession>A0A1W4WTM5</accession>
<dbReference type="InParanoid" id="A0A1W4WTM5"/>
<protein>
    <submittedName>
        <fullName evidence="5">Calmodulin-like</fullName>
    </submittedName>
</protein>
<dbReference type="PROSITE" id="PS50222">
    <property type="entry name" value="EF_HAND_2"/>
    <property type="match status" value="1"/>
</dbReference>
<dbReference type="FunFam" id="1.10.238.10:FF:000178">
    <property type="entry name" value="Calmodulin-2 A"/>
    <property type="match status" value="1"/>
</dbReference>
<dbReference type="OrthoDB" id="26525at2759"/>
<name>A0A1W4WTM5_AGRPL</name>
<keyword evidence="2" id="KW-0106">Calcium</keyword>
<dbReference type="Pfam" id="PF13499">
    <property type="entry name" value="EF-hand_7"/>
    <property type="match status" value="1"/>
</dbReference>
<dbReference type="GO" id="GO:0005509">
    <property type="term" value="F:calcium ion binding"/>
    <property type="evidence" value="ECO:0007669"/>
    <property type="project" value="InterPro"/>
</dbReference>
<dbReference type="KEGG" id="apln:108735750"/>
<dbReference type="InterPro" id="IPR018247">
    <property type="entry name" value="EF_Hand_1_Ca_BS"/>
</dbReference>
<dbReference type="InterPro" id="IPR002048">
    <property type="entry name" value="EF_hand_dom"/>
</dbReference>
<organism evidence="4 5">
    <name type="scientific">Agrilus planipennis</name>
    <name type="common">Emerald ash borer</name>
    <name type="synonym">Agrilus marcopoli</name>
    <dbReference type="NCBI Taxonomy" id="224129"/>
    <lineage>
        <taxon>Eukaryota</taxon>
        <taxon>Metazoa</taxon>
        <taxon>Ecdysozoa</taxon>
        <taxon>Arthropoda</taxon>
        <taxon>Hexapoda</taxon>
        <taxon>Insecta</taxon>
        <taxon>Pterygota</taxon>
        <taxon>Neoptera</taxon>
        <taxon>Endopterygota</taxon>
        <taxon>Coleoptera</taxon>
        <taxon>Polyphaga</taxon>
        <taxon>Elateriformia</taxon>
        <taxon>Buprestoidea</taxon>
        <taxon>Buprestidae</taxon>
        <taxon>Agrilinae</taxon>
        <taxon>Agrilus</taxon>
    </lineage>
</organism>
<dbReference type="Gene3D" id="1.10.238.10">
    <property type="entry name" value="EF-hand"/>
    <property type="match status" value="2"/>
</dbReference>
<evidence type="ECO:0000256" key="1">
    <source>
        <dbReference type="ARBA" id="ARBA00022737"/>
    </source>
</evidence>
<dbReference type="InterPro" id="IPR050230">
    <property type="entry name" value="CALM/Myosin/TropC-like"/>
</dbReference>
<dbReference type="PANTHER" id="PTHR23048">
    <property type="entry name" value="MYOSIN LIGHT CHAIN 1, 3"/>
    <property type="match status" value="1"/>
</dbReference>
<sequence>MCSPGNPPWPIVYPFDEIIAKFLGELTEEEIENIRESYALYDDDDSRGLINAETFKTLMTDCGQNPTDEQIKEWMETLDEDKDGLIGFPEFLTLVADILRGTDDPIPLREAFQALDRDEDLHLFFDHYQLCRSFDFEGYSGYNLASELNYYITQTENKITQEESYEMFRELEIDWDGLIPYEKFVTLLSNRNI</sequence>
<dbReference type="PROSITE" id="PS00018">
    <property type="entry name" value="EF_HAND_1"/>
    <property type="match status" value="1"/>
</dbReference>
<evidence type="ECO:0000313" key="5">
    <source>
        <dbReference type="RefSeq" id="XP_018323385.1"/>
    </source>
</evidence>
<dbReference type="PANTHER" id="PTHR23048:SF0">
    <property type="entry name" value="CALMODULIN LIKE 3"/>
    <property type="match status" value="1"/>
</dbReference>
<dbReference type="CDD" id="cd00051">
    <property type="entry name" value="EFh"/>
    <property type="match status" value="1"/>
</dbReference>
<gene>
    <name evidence="5" type="primary">LOC108735750</name>
</gene>
<dbReference type="SUPFAM" id="SSF47473">
    <property type="entry name" value="EF-hand"/>
    <property type="match status" value="1"/>
</dbReference>
<proteinExistence type="predicted"/>